<dbReference type="GO" id="GO:0005762">
    <property type="term" value="C:mitochondrial large ribosomal subunit"/>
    <property type="evidence" value="ECO:0007669"/>
    <property type="project" value="TreeGrafter"/>
</dbReference>
<dbReference type="HAMAP" id="MF_00373">
    <property type="entry name" value="Ribosomal_bL28"/>
    <property type="match status" value="1"/>
</dbReference>
<dbReference type="FunFam" id="2.30.170.40:FF:000003">
    <property type="entry name" value="54S ribosomal protein L24"/>
    <property type="match status" value="1"/>
</dbReference>
<organism evidence="5 6">
    <name type="scientific">Chlorella ohadii</name>
    <dbReference type="NCBI Taxonomy" id="2649997"/>
    <lineage>
        <taxon>Eukaryota</taxon>
        <taxon>Viridiplantae</taxon>
        <taxon>Chlorophyta</taxon>
        <taxon>core chlorophytes</taxon>
        <taxon>Trebouxiophyceae</taxon>
        <taxon>Chlorellales</taxon>
        <taxon>Chlorellaceae</taxon>
        <taxon>Chlorella clade</taxon>
        <taxon>Chlorella</taxon>
    </lineage>
</organism>
<dbReference type="Proteomes" id="UP001205105">
    <property type="component" value="Unassembled WGS sequence"/>
</dbReference>
<comment type="caution">
    <text evidence="5">The sequence shown here is derived from an EMBL/GenBank/DDBJ whole genome shotgun (WGS) entry which is preliminary data.</text>
</comment>
<protein>
    <recommendedName>
        <fullName evidence="4">Large ribosomal subunit protein bL28m</fullName>
    </recommendedName>
</protein>
<dbReference type="Pfam" id="PF00830">
    <property type="entry name" value="Ribosomal_L28"/>
    <property type="match status" value="1"/>
</dbReference>
<keyword evidence="3" id="KW-0687">Ribonucleoprotein</keyword>
<sequence>MLPLGLGSLTRAVCNRARRGLYAGRIVRFGNQISEDGGNKSRRSWKPNAHNKRLYSAILDRMIRLRVTTAALRDIDKAGGIDAYILSTPDKKLQSDVAMELRAQMLSAMARQAAPPRGLQTLLPRAAAAAAEAAQPAP</sequence>
<keyword evidence="2" id="KW-0689">Ribosomal protein</keyword>
<proteinExistence type="inferred from homology"/>
<evidence type="ECO:0000256" key="2">
    <source>
        <dbReference type="ARBA" id="ARBA00022980"/>
    </source>
</evidence>
<evidence type="ECO:0000313" key="6">
    <source>
        <dbReference type="Proteomes" id="UP001205105"/>
    </source>
</evidence>
<dbReference type="InterPro" id="IPR037147">
    <property type="entry name" value="Ribosomal_bL28_sf"/>
</dbReference>
<dbReference type="InterPro" id="IPR034704">
    <property type="entry name" value="Ribosomal_bL28/bL31-like_sf"/>
</dbReference>
<keyword evidence="6" id="KW-1185">Reference proteome</keyword>
<evidence type="ECO:0000256" key="3">
    <source>
        <dbReference type="ARBA" id="ARBA00023274"/>
    </source>
</evidence>
<accession>A0AAD5DW32</accession>
<dbReference type="AlphaFoldDB" id="A0AAD5DW32"/>
<dbReference type="Gene3D" id="2.30.170.40">
    <property type="entry name" value="Ribosomal protein L28/L24"/>
    <property type="match status" value="1"/>
</dbReference>
<comment type="similarity">
    <text evidence="1">Belongs to the bacterial ribosomal protein bL28 family.</text>
</comment>
<gene>
    <name evidence="5" type="ORF">COHA_001460</name>
</gene>
<dbReference type="EMBL" id="JADXDR010000022">
    <property type="protein sequence ID" value="KAI7845095.1"/>
    <property type="molecule type" value="Genomic_DNA"/>
</dbReference>
<dbReference type="InterPro" id="IPR026569">
    <property type="entry name" value="Ribosomal_bL28"/>
</dbReference>
<evidence type="ECO:0000256" key="1">
    <source>
        <dbReference type="ARBA" id="ARBA00008760"/>
    </source>
</evidence>
<dbReference type="SUPFAM" id="SSF143800">
    <property type="entry name" value="L28p-like"/>
    <property type="match status" value="1"/>
</dbReference>
<evidence type="ECO:0000256" key="4">
    <source>
        <dbReference type="ARBA" id="ARBA00035269"/>
    </source>
</evidence>
<name>A0AAD5DW32_9CHLO</name>
<reference evidence="5" key="1">
    <citation type="submission" date="2020-11" db="EMBL/GenBank/DDBJ databases">
        <title>Chlorella ohadii genome sequencing and assembly.</title>
        <authorList>
            <person name="Murik O."/>
            <person name="Treves H."/>
            <person name="Kedem I."/>
            <person name="Shotland Y."/>
            <person name="Kaplan A."/>
        </authorList>
    </citation>
    <scope>NUCLEOTIDE SEQUENCE</scope>
    <source>
        <strain evidence="5">1</strain>
    </source>
</reference>
<evidence type="ECO:0000313" key="5">
    <source>
        <dbReference type="EMBL" id="KAI7845095.1"/>
    </source>
</evidence>
<dbReference type="GO" id="GO:0003735">
    <property type="term" value="F:structural constituent of ribosome"/>
    <property type="evidence" value="ECO:0007669"/>
    <property type="project" value="InterPro"/>
</dbReference>
<dbReference type="PANTHER" id="PTHR13528">
    <property type="entry name" value="39S RIBOSOMAL PROTEIN L28, MITOCHONDRIAL"/>
    <property type="match status" value="1"/>
</dbReference>
<dbReference type="PANTHER" id="PTHR13528:SF2">
    <property type="entry name" value="LARGE RIBOSOMAL SUBUNIT PROTEIN BL28M"/>
    <property type="match status" value="1"/>
</dbReference>